<evidence type="ECO:0000313" key="4">
    <source>
        <dbReference type="EMBL" id="QBN17453.1"/>
    </source>
</evidence>
<dbReference type="SUPFAM" id="SSF51126">
    <property type="entry name" value="Pectin lyase-like"/>
    <property type="match status" value="1"/>
</dbReference>
<organism evidence="4 5">
    <name type="scientific">Flavobacterium nackdongense</name>
    <dbReference type="NCBI Taxonomy" id="2547394"/>
    <lineage>
        <taxon>Bacteria</taxon>
        <taxon>Pseudomonadati</taxon>
        <taxon>Bacteroidota</taxon>
        <taxon>Flavobacteriia</taxon>
        <taxon>Flavobacteriales</taxon>
        <taxon>Flavobacteriaceae</taxon>
        <taxon>Flavobacterium</taxon>
    </lineage>
</organism>
<evidence type="ECO:0000256" key="1">
    <source>
        <dbReference type="ARBA" id="ARBA00022729"/>
    </source>
</evidence>
<evidence type="ECO:0000259" key="3">
    <source>
        <dbReference type="Pfam" id="PF18962"/>
    </source>
</evidence>
<dbReference type="Pfam" id="PF18962">
    <property type="entry name" value="Por_Secre_tail"/>
    <property type="match status" value="1"/>
</dbReference>
<dbReference type="InterPro" id="IPR026444">
    <property type="entry name" value="Secre_tail"/>
</dbReference>
<dbReference type="SMART" id="SM00710">
    <property type="entry name" value="PbH1"/>
    <property type="match status" value="5"/>
</dbReference>
<dbReference type="RefSeq" id="WP_133274984.1">
    <property type="nucleotide sequence ID" value="NZ_CP037933.1"/>
</dbReference>
<protein>
    <submittedName>
        <fullName evidence="4">T9SS type A sorting domain-containing protein</fullName>
    </submittedName>
</protein>
<dbReference type="InterPro" id="IPR039513">
    <property type="entry name" value="PL-6"/>
</dbReference>
<proteinExistence type="predicted"/>
<keyword evidence="1 2" id="KW-0732">Signal</keyword>
<dbReference type="Pfam" id="PF14592">
    <property type="entry name" value="Chondroitinas_B"/>
    <property type="match status" value="1"/>
</dbReference>
<dbReference type="OrthoDB" id="6475864at2"/>
<dbReference type="KEGG" id="fnk:E1750_01110"/>
<reference evidence="5" key="1">
    <citation type="submission" date="2019-03" db="EMBL/GenBank/DDBJ databases">
        <title>Flavobacterium sp.</title>
        <authorList>
            <person name="Kim H."/>
        </authorList>
    </citation>
    <scope>NUCLEOTIDE SEQUENCE [LARGE SCALE GENOMIC DNA]</scope>
    <source>
        <strain evidence="5">GS13</strain>
    </source>
</reference>
<feature type="domain" description="Secretion system C-terminal sorting" evidence="3">
    <location>
        <begin position="514"/>
        <end position="578"/>
    </location>
</feature>
<dbReference type="EMBL" id="CP037933">
    <property type="protein sequence ID" value="QBN17453.1"/>
    <property type="molecule type" value="Genomic_DNA"/>
</dbReference>
<dbReference type="InterPro" id="IPR006626">
    <property type="entry name" value="PbH1"/>
</dbReference>
<dbReference type="AlphaFoldDB" id="A0A4P6YB34"/>
<sequence>MKNVNSLLFNIVLFLFTTIALAQLVSTNSALNTAISNAVPGTTIILTNGTWTNTQININKTGTAAQPITIKAETAGSVFFEGNSYVKMGGSYIVFQGVTFGNPSGLSISNNVITFKSSSECSYCQLTNVKIDSYNGTAADATNTFKWVLLYGNNNEISYCSFIGKYGVGSIINDNRDTNTPDYSKIHHNYFASRTPVGAVNDLNDQDAIRIGNSATSLYDSFTEVYDNYFYDFVGEIEVISNKSCHNKYYNNTFRDYSGTLTLRHGNDCEVFDNFFIANNKLFSGGVRVMGENHKIYNNYIEGVNAKKADGSTSNAVGGINVSNGRVSSALNGYMAVKNVTITNNTFVNGDFGLRIGTNVAGDLTIAPDNLVVANNLIVSSSSTAKAIEQITSPTGTSSKYEGNIKQNGSWNINTGTTNISVTSGLLATTKTDFYRIISGSTAIDKGFGTYSFLTQDITGGSRPTSFDVGAEEFNSGGSQVPYTSADVGVKVGFHGNATLGIAERNLDKQNLILYPVPVTNNVLYVHSKTNLGTFTIIDLQGKILKEETVNDTNAKIDLSNFSNGTYIINIRGTSKTFIK</sequence>
<evidence type="ECO:0000313" key="5">
    <source>
        <dbReference type="Proteomes" id="UP000291124"/>
    </source>
</evidence>
<accession>A0A4P6YB34</accession>
<dbReference type="Proteomes" id="UP000291124">
    <property type="component" value="Chromosome"/>
</dbReference>
<dbReference type="InterPro" id="IPR011050">
    <property type="entry name" value="Pectin_lyase_fold/virulence"/>
</dbReference>
<dbReference type="NCBIfam" id="TIGR04183">
    <property type="entry name" value="Por_Secre_tail"/>
    <property type="match status" value="1"/>
</dbReference>
<feature type="chain" id="PRO_5020254877" evidence="2">
    <location>
        <begin position="23"/>
        <end position="580"/>
    </location>
</feature>
<dbReference type="InterPro" id="IPR012334">
    <property type="entry name" value="Pectin_lyas_fold"/>
</dbReference>
<gene>
    <name evidence="4" type="ORF">E1750_01110</name>
</gene>
<dbReference type="CDD" id="cd14251">
    <property type="entry name" value="PL-6"/>
    <property type="match status" value="1"/>
</dbReference>
<name>A0A4P6YB34_9FLAO</name>
<evidence type="ECO:0000256" key="2">
    <source>
        <dbReference type="SAM" id="SignalP"/>
    </source>
</evidence>
<dbReference type="Gene3D" id="2.160.20.10">
    <property type="entry name" value="Single-stranded right-handed beta-helix, Pectin lyase-like"/>
    <property type="match status" value="1"/>
</dbReference>
<keyword evidence="5" id="KW-1185">Reference proteome</keyword>
<feature type="signal peptide" evidence="2">
    <location>
        <begin position="1"/>
        <end position="22"/>
    </location>
</feature>